<dbReference type="InterPro" id="IPR001387">
    <property type="entry name" value="Cro/C1-type_HTH"/>
</dbReference>
<name>A0AAE4T0W4_9FLAO</name>
<dbReference type="PANTHER" id="PTHR46797:SF1">
    <property type="entry name" value="METHYLPHOSPHONATE SYNTHASE"/>
    <property type="match status" value="1"/>
</dbReference>
<dbReference type="Gene3D" id="1.10.260.40">
    <property type="entry name" value="lambda repressor-like DNA-binding domains"/>
    <property type="match status" value="1"/>
</dbReference>
<reference evidence="2" key="1">
    <citation type="submission" date="2023-02" db="EMBL/GenBank/DDBJ databases">
        <title>Elizabethkingia anophelis draft genomes.</title>
        <authorList>
            <person name="Nicholson A.C."/>
            <person name="Whitney A.M."/>
            <person name="Humrighouse B.W."/>
            <person name="Villarma A."/>
            <person name="Bell M."/>
            <person name="Mcquiston J."/>
        </authorList>
    </citation>
    <scope>NUCLEOTIDE SEQUENCE</scope>
    <source>
        <strain evidence="2">B4955</strain>
    </source>
</reference>
<dbReference type="PROSITE" id="PS50943">
    <property type="entry name" value="HTH_CROC1"/>
    <property type="match status" value="1"/>
</dbReference>
<dbReference type="InterPro" id="IPR010982">
    <property type="entry name" value="Lambda_DNA-bd_dom_sf"/>
</dbReference>
<dbReference type="Proteomes" id="UP001189000">
    <property type="component" value="Unassembled WGS sequence"/>
</dbReference>
<dbReference type="SUPFAM" id="SSF47413">
    <property type="entry name" value="lambda repressor-like DNA-binding domains"/>
    <property type="match status" value="1"/>
</dbReference>
<accession>A0AAE4T0W4</accession>
<protein>
    <submittedName>
        <fullName evidence="2">XRE family transcriptional regulator</fullName>
    </submittedName>
</protein>
<dbReference type="Pfam" id="PF01381">
    <property type="entry name" value="HTH_3"/>
    <property type="match status" value="1"/>
</dbReference>
<evidence type="ECO:0000313" key="2">
    <source>
        <dbReference type="EMBL" id="MDV3664181.1"/>
    </source>
</evidence>
<dbReference type="GO" id="GO:0003677">
    <property type="term" value="F:DNA binding"/>
    <property type="evidence" value="ECO:0007669"/>
    <property type="project" value="UniProtKB-KW"/>
</dbReference>
<dbReference type="GO" id="GO:0005829">
    <property type="term" value="C:cytosol"/>
    <property type="evidence" value="ECO:0007669"/>
    <property type="project" value="TreeGrafter"/>
</dbReference>
<evidence type="ECO:0000313" key="3">
    <source>
        <dbReference type="Proteomes" id="UP001189000"/>
    </source>
</evidence>
<dbReference type="GO" id="GO:0003700">
    <property type="term" value="F:DNA-binding transcription factor activity"/>
    <property type="evidence" value="ECO:0007669"/>
    <property type="project" value="TreeGrafter"/>
</dbReference>
<dbReference type="AlphaFoldDB" id="A0AAE4T0W4"/>
<keyword evidence="1" id="KW-0238">DNA-binding</keyword>
<comment type="caution">
    <text evidence="2">The sequence shown here is derived from an EMBL/GenBank/DDBJ whole genome shotgun (WGS) entry which is preliminary data.</text>
</comment>
<organism evidence="2 3">
    <name type="scientific">Elizabethkingia anophelis</name>
    <dbReference type="NCBI Taxonomy" id="1117645"/>
    <lineage>
        <taxon>Bacteria</taxon>
        <taxon>Pseudomonadati</taxon>
        <taxon>Bacteroidota</taxon>
        <taxon>Flavobacteriia</taxon>
        <taxon>Flavobacteriales</taxon>
        <taxon>Weeksellaceae</taxon>
        <taxon>Elizabethkingia</taxon>
    </lineage>
</organism>
<sequence>MDKEEFQKAIGKRIKYLRTGQNMSQAELAALCNFEKSNMNRIESGKTNPSSYTLYRISISLGVTLSDITNVIK</sequence>
<dbReference type="CDD" id="cd00093">
    <property type="entry name" value="HTH_XRE"/>
    <property type="match status" value="1"/>
</dbReference>
<gene>
    <name evidence="2" type="ORF">CMU51_08935</name>
</gene>
<dbReference type="PANTHER" id="PTHR46797">
    <property type="entry name" value="HTH-TYPE TRANSCRIPTIONAL REGULATOR"/>
    <property type="match status" value="1"/>
</dbReference>
<proteinExistence type="predicted"/>
<dbReference type="RefSeq" id="WP_024568836.1">
    <property type="nucleotide sequence ID" value="NZ_BQKS01000020.1"/>
</dbReference>
<dbReference type="InterPro" id="IPR050807">
    <property type="entry name" value="TransReg_Diox_bact_type"/>
</dbReference>
<evidence type="ECO:0000256" key="1">
    <source>
        <dbReference type="ARBA" id="ARBA00023125"/>
    </source>
</evidence>
<dbReference type="SMART" id="SM00530">
    <property type="entry name" value="HTH_XRE"/>
    <property type="match status" value="1"/>
</dbReference>
<dbReference type="EMBL" id="NWGY01000010">
    <property type="protein sequence ID" value="MDV3664181.1"/>
    <property type="molecule type" value="Genomic_DNA"/>
</dbReference>